<feature type="domain" description="Peptidase S9 prolyl oligopeptidase catalytic" evidence="2">
    <location>
        <begin position="555"/>
        <end position="753"/>
    </location>
</feature>
<keyword evidence="1" id="KW-0732">Signal</keyword>
<protein>
    <submittedName>
        <fullName evidence="4">S9 family peptidase</fullName>
    </submittedName>
</protein>
<dbReference type="SUPFAM" id="SSF82171">
    <property type="entry name" value="DPP6 N-terminal domain-like"/>
    <property type="match status" value="1"/>
</dbReference>
<dbReference type="EMBL" id="SZVO01000003">
    <property type="protein sequence ID" value="TKT92792.1"/>
    <property type="molecule type" value="Genomic_DNA"/>
</dbReference>
<reference evidence="4 5" key="1">
    <citation type="submission" date="2019-05" db="EMBL/GenBank/DDBJ databases">
        <title>Dyadobacter AR-3-8 sp. nov., isolated from arctic soil.</title>
        <authorList>
            <person name="Chaudhary D.K."/>
        </authorList>
    </citation>
    <scope>NUCLEOTIDE SEQUENCE [LARGE SCALE GENOMIC DNA]</scope>
    <source>
        <strain evidence="4 5">AR-3-8</strain>
    </source>
</reference>
<dbReference type="Pfam" id="PF00930">
    <property type="entry name" value="DPPIV_N"/>
    <property type="match status" value="1"/>
</dbReference>
<evidence type="ECO:0000259" key="3">
    <source>
        <dbReference type="Pfam" id="PF00930"/>
    </source>
</evidence>
<dbReference type="InterPro" id="IPR001375">
    <property type="entry name" value="Peptidase_S9_cat"/>
</dbReference>
<feature type="domain" description="Dipeptidylpeptidase IV N-terminal" evidence="3">
    <location>
        <begin position="124"/>
        <end position="467"/>
    </location>
</feature>
<sequence length="775" mass="86951">MKKLITIFLPVFLAGSAFSQQAVLTANDYQKAESFLTPNTQKYIDNVAGKPTWISGERFWYRTLTAQGSEFILVNALKGTRLPAFNQAKLAQSLSAASGKSYTAFMLPFQSFTFSTDEKSLLISADGKPWKCDLKTYQITEDTSAKIKTDEEPKNESFSPDGKKAVLIKDYNLWIRDVTSNQLTQLTSDGIKDFGYATDNAGWRHSDKPVLLWSPDSKKIFTYQQDERKVGDMFLVTTNVGHPKLEAWKYPLPGDSVVAMLHRVIINIETPKVVRLQIPADVHRSTSGDDISRGGVLNDASWSQDGSQLVFISTSRDHKEEKVRIADAATGSVKEIFEETSPTQFESGQRGISWRFLSASNEIIWYSEKDNWGHLYLYDATSGKLKNQITKGEWLVTQLIKVDEKSRAIYFMANGKESGNPYFSHFYKIDFDGSGLTLLTPEAGFHTVSLSTSEKFFVDTYSQPDVAPVTVLRNLSGKLVAELEKTDVSRLKTIGWKAPIPFSVKAHDGKTDVYGLMYTPTKLDSTKKYPLVDYIYPGPQGGSVGSWAFSASRRDNQALAELGFVVIELEGTSNPLRSKSFHDMNYGQMAENTLPDQVSGIKQLASKYNWIDTSRVGMHGHSGGGFATACAMFTYPDFFKVGISESGNQDNRNYEDDWGERYIGLLKTDAKGVSNYETQANQVYAKNLKGKLMLAHGMMDDNVPPYNTMLVIEALEKANNDYDLIIFPNSRHGYANFGPYMMRRRWDYFVQHLLGAKPPKEYQLHSVTDPRNSVK</sequence>
<organism evidence="4 5">
    <name type="scientific">Dyadobacter frigoris</name>
    <dbReference type="NCBI Taxonomy" id="2576211"/>
    <lineage>
        <taxon>Bacteria</taxon>
        <taxon>Pseudomonadati</taxon>
        <taxon>Bacteroidota</taxon>
        <taxon>Cytophagia</taxon>
        <taxon>Cytophagales</taxon>
        <taxon>Spirosomataceae</taxon>
        <taxon>Dyadobacter</taxon>
    </lineage>
</organism>
<dbReference type="InterPro" id="IPR050278">
    <property type="entry name" value="Serine_Prot_S9B/DPPIV"/>
</dbReference>
<gene>
    <name evidence="4" type="ORF">FDK13_08285</name>
</gene>
<dbReference type="Pfam" id="PF00326">
    <property type="entry name" value="Peptidase_S9"/>
    <property type="match status" value="1"/>
</dbReference>
<dbReference type="Proteomes" id="UP000304900">
    <property type="component" value="Unassembled WGS sequence"/>
</dbReference>
<dbReference type="Gene3D" id="2.140.10.30">
    <property type="entry name" value="Dipeptidylpeptidase IV, N-terminal domain"/>
    <property type="match status" value="1"/>
</dbReference>
<dbReference type="RefSeq" id="WP_137339519.1">
    <property type="nucleotide sequence ID" value="NZ_BSQH01000010.1"/>
</dbReference>
<dbReference type="InterPro" id="IPR029058">
    <property type="entry name" value="AB_hydrolase_fold"/>
</dbReference>
<evidence type="ECO:0000256" key="1">
    <source>
        <dbReference type="SAM" id="SignalP"/>
    </source>
</evidence>
<dbReference type="AlphaFoldDB" id="A0A4U6D631"/>
<dbReference type="PANTHER" id="PTHR11731">
    <property type="entry name" value="PROTEASE FAMILY S9B,C DIPEPTIDYL-PEPTIDASE IV-RELATED"/>
    <property type="match status" value="1"/>
</dbReference>
<evidence type="ECO:0000313" key="4">
    <source>
        <dbReference type="EMBL" id="TKT92792.1"/>
    </source>
</evidence>
<dbReference type="Gene3D" id="3.40.50.1820">
    <property type="entry name" value="alpha/beta hydrolase"/>
    <property type="match status" value="1"/>
</dbReference>
<dbReference type="InterPro" id="IPR002469">
    <property type="entry name" value="Peptidase_S9B_N"/>
</dbReference>
<proteinExistence type="predicted"/>
<comment type="caution">
    <text evidence="4">The sequence shown here is derived from an EMBL/GenBank/DDBJ whole genome shotgun (WGS) entry which is preliminary data.</text>
</comment>
<dbReference type="SUPFAM" id="SSF53474">
    <property type="entry name" value="alpha/beta-Hydrolases"/>
    <property type="match status" value="1"/>
</dbReference>
<evidence type="ECO:0000259" key="2">
    <source>
        <dbReference type="Pfam" id="PF00326"/>
    </source>
</evidence>
<dbReference type="PANTHER" id="PTHR11731:SF118">
    <property type="entry name" value="BLR1971 PROTEIN"/>
    <property type="match status" value="1"/>
</dbReference>
<feature type="chain" id="PRO_5020800669" evidence="1">
    <location>
        <begin position="20"/>
        <end position="775"/>
    </location>
</feature>
<dbReference type="GO" id="GO:0008236">
    <property type="term" value="F:serine-type peptidase activity"/>
    <property type="evidence" value="ECO:0007669"/>
    <property type="project" value="InterPro"/>
</dbReference>
<name>A0A4U6D631_9BACT</name>
<feature type="signal peptide" evidence="1">
    <location>
        <begin position="1"/>
        <end position="19"/>
    </location>
</feature>
<keyword evidence="5" id="KW-1185">Reference proteome</keyword>
<dbReference type="GO" id="GO:0006508">
    <property type="term" value="P:proteolysis"/>
    <property type="evidence" value="ECO:0007669"/>
    <property type="project" value="InterPro"/>
</dbReference>
<dbReference type="OrthoDB" id="9812921at2"/>
<accession>A0A4U6D631</accession>
<evidence type="ECO:0000313" key="5">
    <source>
        <dbReference type="Proteomes" id="UP000304900"/>
    </source>
</evidence>